<reference evidence="2" key="1">
    <citation type="submission" date="2021-06" db="EMBL/GenBank/DDBJ databases">
        <authorList>
            <person name="Arsene-Ploetze F."/>
        </authorList>
    </citation>
    <scope>NUCLEOTIDE SEQUENCE</scope>
    <source>
        <strain evidence="2">SBRY1</strain>
    </source>
</reference>
<comment type="caution">
    <text evidence="2">The sequence shown here is derived from an EMBL/GenBank/DDBJ whole genome shotgun (WGS) entry which is preliminary data.</text>
</comment>
<dbReference type="Proteomes" id="UP001153328">
    <property type="component" value="Unassembled WGS sequence"/>
</dbReference>
<protein>
    <submittedName>
        <fullName evidence="2">Uncharacterized protein</fullName>
    </submittedName>
</protein>
<proteinExistence type="predicted"/>
<name>A0A9W4GYS0_9ACTN</name>
<sequence>MGPGRRLRRRMARCQGRLRRVAGSGVGHVAGGGGRDGVRSVSFRRLGADPPPHPTNDRPQAGHPDPHYGGRLQQPAYGALNRSSNGNDRFGHTDIGRSAMACLRSVTSAAVLQLDLTRPADHEI</sequence>
<evidence type="ECO:0000256" key="1">
    <source>
        <dbReference type="SAM" id="MobiDB-lite"/>
    </source>
</evidence>
<keyword evidence="3" id="KW-1185">Reference proteome</keyword>
<gene>
    <name evidence="2" type="ORF">SBRY_21108</name>
</gene>
<evidence type="ECO:0000313" key="3">
    <source>
        <dbReference type="Proteomes" id="UP001153328"/>
    </source>
</evidence>
<dbReference type="EMBL" id="CAJVAX010000012">
    <property type="protein sequence ID" value="CAG7634755.1"/>
    <property type="molecule type" value="Genomic_DNA"/>
</dbReference>
<dbReference type="AlphaFoldDB" id="A0A9W4GYS0"/>
<organism evidence="2 3">
    <name type="scientific">Actinacidiphila bryophytorum</name>
    <dbReference type="NCBI Taxonomy" id="1436133"/>
    <lineage>
        <taxon>Bacteria</taxon>
        <taxon>Bacillati</taxon>
        <taxon>Actinomycetota</taxon>
        <taxon>Actinomycetes</taxon>
        <taxon>Kitasatosporales</taxon>
        <taxon>Streptomycetaceae</taxon>
        <taxon>Actinacidiphila</taxon>
    </lineage>
</organism>
<feature type="region of interest" description="Disordered" evidence="1">
    <location>
        <begin position="24"/>
        <end position="92"/>
    </location>
</feature>
<evidence type="ECO:0000313" key="2">
    <source>
        <dbReference type="EMBL" id="CAG7634755.1"/>
    </source>
</evidence>
<accession>A0A9W4GYS0</accession>
<feature type="compositionally biased region" description="Gly residues" evidence="1">
    <location>
        <begin position="24"/>
        <end position="35"/>
    </location>
</feature>